<proteinExistence type="predicted"/>
<evidence type="ECO:0000313" key="1">
    <source>
        <dbReference type="EMBL" id="KAG5631149.1"/>
    </source>
</evidence>
<dbReference type="AlphaFoldDB" id="A0A9J6B316"/>
<sequence length="109" mass="11815">MSVIGSKPNSSCACLNFVFGGCGVEFGNVVGFCNFQREPEVAERTRCLAVRFVVRPFSAPLYLLCTALGASPKLVRGSPTCSVEFFCKLNFYAFVGILSDSFSKLCIYG</sequence>
<name>A0A9J6B316_SOLCO</name>
<keyword evidence="2" id="KW-1185">Reference proteome</keyword>
<dbReference type="EMBL" id="JACXVP010000001">
    <property type="protein sequence ID" value="KAG5631149.1"/>
    <property type="molecule type" value="Genomic_DNA"/>
</dbReference>
<comment type="caution">
    <text evidence="1">The sequence shown here is derived from an EMBL/GenBank/DDBJ whole genome shotgun (WGS) entry which is preliminary data.</text>
</comment>
<evidence type="ECO:0000313" key="2">
    <source>
        <dbReference type="Proteomes" id="UP000824120"/>
    </source>
</evidence>
<dbReference type="Proteomes" id="UP000824120">
    <property type="component" value="Chromosome 1"/>
</dbReference>
<gene>
    <name evidence="1" type="ORF">H5410_002866</name>
</gene>
<reference evidence="1 2" key="1">
    <citation type="submission" date="2020-09" db="EMBL/GenBank/DDBJ databases">
        <title>De no assembly of potato wild relative species, Solanum commersonii.</title>
        <authorList>
            <person name="Cho K."/>
        </authorList>
    </citation>
    <scope>NUCLEOTIDE SEQUENCE [LARGE SCALE GENOMIC DNA]</scope>
    <source>
        <strain evidence="1">LZ3.2</strain>
        <tissue evidence="1">Leaf</tissue>
    </source>
</reference>
<organism evidence="1 2">
    <name type="scientific">Solanum commersonii</name>
    <name type="common">Commerson's wild potato</name>
    <name type="synonym">Commerson's nightshade</name>
    <dbReference type="NCBI Taxonomy" id="4109"/>
    <lineage>
        <taxon>Eukaryota</taxon>
        <taxon>Viridiplantae</taxon>
        <taxon>Streptophyta</taxon>
        <taxon>Embryophyta</taxon>
        <taxon>Tracheophyta</taxon>
        <taxon>Spermatophyta</taxon>
        <taxon>Magnoliopsida</taxon>
        <taxon>eudicotyledons</taxon>
        <taxon>Gunneridae</taxon>
        <taxon>Pentapetalae</taxon>
        <taxon>asterids</taxon>
        <taxon>lamiids</taxon>
        <taxon>Solanales</taxon>
        <taxon>Solanaceae</taxon>
        <taxon>Solanoideae</taxon>
        <taxon>Solaneae</taxon>
        <taxon>Solanum</taxon>
    </lineage>
</organism>
<dbReference type="PROSITE" id="PS51257">
    <property type="entry name" value="PROKAR_LIPOPROTEIN"/>
    <property type="match status" value="1"/>
</dbReference>
<accession>A0A9J6B316</accession>
<protein>
    <submittedName>
        <fullName evidence="1">Uncharacterized protein</fullName>
    </submittedName>
</protein>